<dbReference type="Proteomes" id="UP000828390">
    <property type="component" value="Unassembled WGS sequence"/>
</dbReference>
<comment type="caution">
    <text evidence="2">The sequence shown here is derived from an EMBL/GenBank/DDBJ whole genome shotgun (WGS) entry which is preliminary data.</text>
</comment>
<organism evidence="2 3">
    <name type="scientific">Dreissena polymorpha</name>
    <name type="common">Zebra mussel</name>
    <name type="synonym">Mytilus polymorpha</name>
    <dbReference type="NCBI Taxonomy" id="45954"/>
    <lineage>
        <taxon>Eukaryota</taxon>
        <taxon>Metazoa</taxon>
        <taxon>Spiralia</taxon>
        <taxon>Lophotrochozoa</taxon>
        <taxon>Mollusca</taxon>
        <taxon>Bivalvia</taxon>
        <taxon>Autobranchia</taxon>
        <taxon>Heteroconchia</taxon>
        <taxon>Euheterodonta</taxon>
        <taxon>Imparidentia</taxon>
        <taxon>Neoheterodontei</taxon>
        <taxon>Myida</taxon>
        <taxon>Dreissenoidea</taxon>
        <taxon>Dreissenidae</taxon>
        <taxon>Dreissena</taxon>
    </lineage>
</organism>
<sequence>MMRSSPGLIYACKLTNLLSEAGHKIGSFITMNPCRKSVVNENKIKKDTGGGMSRLVAGRKSMGKSA</sequence>
<evidence type="ECO:0000313" key="2">
    <source>
        <dbReference type="EMBL" id="KAH3703619.1"/>
    </source>
</evidence>
<reference evidence="2" key="2">
    <citation type="submission" date="2020-11" db="EMBL/GenBank/DDBJ databases">
        <authorList>
            <person name="McCartney M.A."/>
            <person name="Auch B."/>
            <person name="Kono T."/>
            <person name="Mallez S."/>
            <person name="Becker A."/>
            <person name="Gohl D.M."/>
            <person name="Silverstein K.A.T."/>
            <person name="Koren S."/>
            <person name="Bechman K.B."/>
            <person name="Herman A."/>
            <person name="Abrahante J.E."/>
            <person name="Garbe J."/>
        </authorList>
    </citation>
    <scope>NUCLEOTIDE SEQUENCE</scope>
    <source>
        <strain evidence="2">Duluth1</strain>
        <tissue evidence="2">Whole animal</tissue>
    </source>
</reference>
<dbReference type="EMBL" id="JAIWYP010000015">
    <property type="protein sequence ID" value="KAH3703619.1"/>
    <property type="molecule type" value="Genomic_DNA"/>
</dbReference>
<keyword evidence="3" id="KW-1185">Reference proteome</keyword>
<accession>A0A9D3YMM9</accession>
<feature type="region of interest" description="Disordered" evidence="1">
    <location>
        <begin position="45"/>
        <end position="66"/>
    </location>
</feature>
<reference evidence="2" key="1">
    <citation type="journal article" date="2019" name="bioRxiv">
        <title>The Genome of the Zebra Mussel, Dreissena polymorpha: A Resource for Invasive Species Research.</title>
        <authorList>
            <person name="McCartney M.A."/>
            <person name="Auch B."/>
            <person name="Kono T."/>
            <person name="Mallez S."/>
            <person name="Zhang Y."/>
            <person name="Obille A."/>
            <person name="Becker A."/>
            <person name="Abrahante J.E."/>
            <person name="Garbe J."/>
            <person name="Badalamenti J.P."/>
            <person name="Herman A."/>
            <person name="Mangelson H."/>
            <person name="Liachko I."/>
            <person name="Sullivan S."/>
            <person name="Sone E.D."/>
            <person name="Koren S."/>
            <person name="Silverstein K.A.T."/>
            <person name="Beckman K.B."/>
            <person name="Gohl D.M."/>
        </authorList>
    </citation>
    <scope>NUCLEOTIDE SEQUENCE</scope>
    <source>
        <strain evidence="2">Duluth1</strain>
        <tissue evidence="2">Whole animal</tissue>
    </source>
</reference>
<proteinExistence type="predicted"/>
<protein>
    <submittedName>
        <fullName evidence="2">Uncharacterized protein</fullName>
    </submittedName>
</protein>
<gene>
    <name evidence="2" type="ORF">DPMN_078658</name>
</gene>
<dbReference type="AlphaFoldDB" id="A0A9D3YMM9"/>
<evidence type="ECO:0000256" key="1">
    <source>
        <dbReference type="SAM" id="MobiDB-lite"/>
    </source>
</evidence>
<evidence type="ECO:0000313" key="3">
    <source>
        <dbReference type="Proteomes" id="UP000828390"/>
    </source>
</evidence>
<name>A0A9D3YMM9_DREPO</name>